<dbReference type="RefSeq" id="WP_345304766.1">
    <property type="nucleotide sequence ID" value="NZ_BAABJE010000030.1"/>
</dbReference>
<sequence>MSTHIALFRGINVGKAKRIAMAELKAMFEDLGFSDVRTLLNSGNVVFDAARGAPSAHAARIGAALVERTGVAANTLVLKATTLDAAIADNPFADRIDDPSRMLVGFYLDGADRAPFEALRREFPDEAFALGAHACYLWCPDGILESRIGEALGGSKFRDRVTARNWATTLKLQALACAGA</sequence>
<evidence type="ECO:0000313" key="1">
    <source>
        <dbReference type="EMBL" id="GAA4806295.1"/>
    </source>
</evidence>
<reference evidence="2" key="1">
    <citation type="journal article" date="2019" name="Int. J. Syst. Evol. Microbiol.">
        <title>The Global Catalogue of Microorganisms (GCM) 10K type strain sequencing project: providing services to taxonomists for standard genome sequencing and annotation.</title>
        <authorList>
            <consortium name="The Broad Institute Genomics Platform"/>
            <consortium name="The Broad Institute Genome Sequencing Center for Infectious Disease"/>
            <person name="Wu L."/>
            <person name="Ma J."/>
        </authorList>
    </citation>
    <scope>NUCLEOTIDE SEQUENCE [LARGE SCALE GENOMIC DNA]</scope>
    <source>
        <strain evidence="2">JCM 18204</strain>
    </source>
</reference>
<comment type="caution">
    <text evidence="1">The sequence shown here is derived from an EMBL/GenBank/DDBJ whole genome shotgun (WGS) entry which is preliminary data.</text>
</comment>
<dbReference type="PIRSF" id="PIRSF008502">
    <property type="entry name" value="UCP008502"/>
    <property type="match status" value="1"/>
</dbReference>
<protein>
    <submittedName>
        <fullName evidence="1">DUF1697 domain-containing protein</fullName>
    </submittedName>
</protein>
<dbReference type="InterPro" id="IPR012545">
    <property type="entry name" value="DUF1697"/>
</dbReference>
<dbReference type="Gene3D" id="3.30.70.1280">
    <property type="entry name" value="SP0830-like domains"/>
    <property type="match status" value="1"/>
</dbReference>
<dbReference type="PANTHER" id="PTHR36439">
    <property type="entry name" value="BLL4334 PROTEIN"/>
    <property type="match status" value="1"/>
</dbReference>
<dbReference type="Pfam" id="PF08002">
    <property type="entry name" value="DUF1697"/>
    <property type="match status" value="1"/>
</dbReference>
<dbReference type="Proteomes" id="UP001499959">
    <property type="component" value="Unassembled WGS sequence"/>
</dbReference>
<dbReference type="EMBL" id="BAABJE010000030">
    <property type="protein sequence ID" value="GAA4806295.1"/>
    <property type="molecule type" value="Genomic_DNA"/>
</dbReference>
<evidence type="ECO:0000313" key="2">
    <source>
        <dbReference type="Proteomes" id="UP001499959"/>
    </source>
</evidence>
<accession>A0ABP9CB86</accession>
<keyword evidence="2" id="KW-1185">Reference proteome</keyword>
<name>A0ABP9CB86_9GAMM</name>
<dbReference type="SUPFAM" id="SSF160379">
    <property type="entry name" value="SP0830-like"/>
    <property type="match status" value="1"/>
</dbReference>
<proteinExistence type="predicted"/>
<dbReference type="PANTHER" id="PTHR36439:SF1">
    <property type="entry name" value="DUF1697 DOMAIN-CONTAINING PROTEIN"/>
    <property type="match status" value="1"/>
</dbReference>
<gene>
    <name evidence="1" type="ORF">GCM10023307_36060</name>
</gene>
<organism evidence="1 2">
    <name type="scientific">Lysobacter hankyongensis</name>
    <dbReference type="NCBI Taxonomy" id="1176535"/>
    <lineage>
        <taxon>Bacteria</taxon>
        <taxon>Pseudomonadati</taxon>
        <taxon>Pseudomonadota</taxon>
        <taxon>Gammaproteobacteria</taxon>
        <taxon>Lysobacterales</taxon>
        <taxon>Lysobacteraceae</taxon>
        <taxon>Lysobacter</taxon>
    </lineage>
</organism>